<organism evidence="3 4">
    <name type="scientific">Monilinia vaccinii-corymbosi</name>
    <dbReference type="NCBI Taxonomy" id="61207"/>
    <lineage>
        <taxon>Eukaryota</taxon>
        <taxon>Fungi</taxon>
        <taxon>Dikarya</taxon>
        <taxon>Ascomycota</taxon>
        <taxon>Pezizomycotina</taxon>
        <taxon>Leotiomycetes</taxon>
        <taxon>Helotiales</taxon>
        <taxon>Sclerotiniaceae</taxon>
        <taxon>Monilinia</taxon>
    </lineage>
</organism>
<protein>
    <recommendedName>
        <fullName evidence="2">BAH domain-containing protein</fullName>
    </recommendedName>
</protein>
<dbReference type="OrthoDB" id="10259622at2759"/>
<gene>
    <name evidence="3" type="ORF">DSL72_003648</name>
</gene>
<evidence type="ECO:0000313" key="4">
    <source>
        <dbReference type="Proteomes" id="UP000672032"/>
    </source>
</evidence>
<dbReference type="PROSITE" id="PS51038">
    <property type="entry name" value="BAH"/>
    <property type="match status" value="1"/>
</dbReference>
<evidence type="ECO:0000256" key="1">
    <source>
        <dbReference type="SAM" id="MobiDB-lite"/>
    </source>
</evidence>
<dbReference type="GO" id="GO:0003682">
    <property type="term" value="F:chromatin binding"/>
    <property type="evidence" value="ECO:0007669"/>
    <property type="project" value="InterPro"/>
</dbReference>
<accession>A0A8A3P976</accession>
<evidence type="ECO:0000259" key="2">
    <source>
        <dbReference type="PROSITE" id="PS51038"/>
    </source>
</evidence>
<feature type="compositionally biased region" description="Basic residues" evidence="1">
    <location>
        <begin position="1"/>
        <end position="17"/>
    </location>
</feature>
<feature type="region of interest" description="Disordered" evidence="1">
    <location>
        <begin position="288"/>
        <end position="313"/>
    </location>
</feature>
<feature type="region of interest" description="Disordered" evidence="1">
    <location>
        <begin position="1"/>
        <end position="35"/>
    </location>
</feature>
<dbReference type="Proteomes" id="UP000672032">
    <property type="component" value="Chromosome 1"/>
</dbReference>
<evidence type="ECO:0000313" key="3">
    <source>
        <dbReference type="EMBL" id="QSZ29137.1"/>
    </source>
</evidence>
<sequence>MTPKHDRKGSHTPPSKRVKGEPSKASSVTPPPDVQDMVTFEIKYPVMNPSRDVKESKENSELRKHAEEHISPFKGFNAPEKALDLYYSIVPHDKWVGMRKFNNFIIQDETFKSSETVYVKGKTEAGVNPQDFWVARVLQVRASDRQHVYALVAWMYWPEELGADAQAADEASPAAGRRKYHGSAELIASNHLDILDVTTFAGRSETVHFSEEVVDCAIREPDPKRLYWRQTFCRDTHKLSDLPVYCICNGHYNPDIPEYEHICDNEACKTLYHSKCLVDDALTKKHHEEYPHERTEPAANDKAKGKKKRVKSKRKIYSKKFKGEFVLGSDQHATPMIKITDLRCNPHTETTQRVACPKCSTLFE</sequence>
<feature type="compositionally biased region" description="Basic residues" evidence="1">
    <location>
        <begin position="304"/>
        <end position="313"/>
    </location>
</feature>
<dbReference type="InterPro" id="IPR043151">
    <property type="entry name" value="BAH_sf"/>
</dbReference>
<dbReference type="EMBL" id="CP063405">
    <property type="protein sequence ID" value="QSZ29137.1"/>
    <property type="molecule type" value="Genomic_DNA"/>
</dbReference>
<feature type="domain" description="BAH" evidence="2">
    <location>
        <begin position="109"/>
        <end position="243"/>
    </location>
</feature>
<proteinExistence type="predicted"/>
<feature type="compositionally biased region" description="Basic and acidic residues" evidence="1">
    <location>
        <begin position="288"/>
        <end position="303"/>
    </location>
</feature>
<keyword evidence="4" id="KW-1185">Reference proteome</keyword>
<dbReference type="AlphaFoldDB" id="A0A8A3P976"/>
<dbReference type="InterPro" id="IPR001025">
    <property type="entry name" value="BAH_dom"/>
</dbReference>
<dbReference type="PANTHER" id="PTHR46364">
    <property type="entry name" value="OS08G0421900 PROTEIN"/>
    <property type="match status" value="1"/>
</dbReference>
<dbReference type="Gene3D" id="2.30.30.490">
    <property type="match status" value="1"/>
</dbReference>
<dbReference type="CDD" id="cd04370">
    <property type="entry name" value="BAH"/>
    <property type="match status" value="1"/>
</dbReference>
<reference evidence="3" key="1">
    <citation type="submission" date="2020-10" db="EMBL/GenBank/DDBJ databases">
        <title>Genome Sequence of Monilinia vaccinii-corymbosi Sheds Light on Mummy Berry Disease Infection of Blueberry and Mating Type.</title>
        <authorList>
            <person name="Yow A.G."/>
            <person name="Zhang Y."/>
            <person name="Bansal K."/>
            <person name="Eacker S.M."/>
            <person name="Sullivan S."/>
            <person name="Liachko I."/>
            <person name="Cubeta M.A."/>
            <person name="Rollins J.A."/>
            <person name="Ashrafi H."/>
        </authorList>
    </citation>
    <scope>NUCLEOTIDE SEQUENCE</scope>
    <source>
        <strain evidence="3">RL-1</strain>
    </source>
</reference>
<name>A0A8A3P976_9HELO</name>